<reference evidence="2 3" key="1">
    <citation type="submission" date="2014-02" db="EMBL/GenBank/DDBJ databases">
        <title>Vibrio fortis Dalian14 Genome Sequencing.</title>
        <authorList>
            <person name="Wang Y."/>
            <person name="Song L."/>
            <person name="Liu G."/>
            <person name="Ding J."/>
        </authorList>
    </citation>
    <scope>NUCLEOTIDE SEQUENCE [LARGE SCALE GENOMIC DNA]</scope>
    <source>
        <strain evidence="2 3">Dalian14</strain>
    </source>
</reference>
<proteinExistence type="predicted"/>
<dbReference type="AlphaFoldDB" id="A0A066UTQ5"/>
<name>A0A066UTQ5_9VIBR</name>
<comment type="caution">
    <text evidence="2">The sequence shown here is derived from an EMBL/GenBank/DDBJ whole genome shotgun (WGS) entry which is preliminary data.</text>
</comment>
<sequence>MSKIVLTGHIEVPTDDLEAVLTALPIHKALTHQEPGCLVFKVTQDPHIPNRFSVYEEFVDQQAFDTHQQRVKSSDWGKITHGVERHYQIIGSSSS</sequence>
<dbReference type="RefSeq" id="WP_032550199.1">
    <property type="nucleotide sequence ID" value="NZ_JFFR01000009.1"/>
</dbReference>
<evidence type="ECO:0000259" key="1">
    <source>
        <dbReference type="PROSITE" id="PS51725"/>
    </source>
</evidence>
<organism evidence="2 3">
    <name type="scientific">Vibrio fortis</name>
    <dbReference type="NCBI Taxonomy" id="212667"/>
    <lineage>
        <taxon>Bacteria</taxon>
        <taxon>Pseudomonadati</taxon>
        <taxon>Pseudomonadota</taxon>
        <taxon>Gammaproteobacteria</taxon>
        <taxon>Vibrionales</taxon>
        <taxon>Vibrionaceae</taxon>
        <taxon>Vibrio</taxon>
    </lineage>
</organism>
<dbReference type="GO" id="GO:0004497">
    <property type="term" value="F:monooxygenase activity"/>
    <property type="evidence" value="ECO:0007669"/>
    <property type="project" value="UniProtKB-KW"/>
</dbReference>
<evidence type="ECO:0000313" key="3">
    <source>
        <dbReference type="Proteomes" id="UP000027219"/>
    </source>
</evidence>
<dbReference type="PROSITE" id="PS51725">
    <property type="entry name" value="ABM"/>
    <property type="match status" value="1"/>
</dbReference>
<keyword evidence="2" id="KW-0503">Monooxygenase</keyword>
<dbReference type="Pfam" id="PF03992">
    <property type="entry name" value="ABM"/>
    <property type="match status" value="1"/>
</dbReference>
<dbReference type="STRING" id="212667.VFDL14_13845"/>
<keyword evidence="3" id="KW-1185">Reference proteome</keyword>
<dbReference type="InterPro" id="IPR011008">
    <property type="entry name" value="Dimeric_a/b-barrel"/>
</dbReference>
<feature type="domain" description="ABM" evidence="1">
    <location>
        <begin position="4"/>
        <end position="95"/>
    </location>
</feature>
<dbReference type="Proteomes" id="UP000027219">
    <property type="component" value="Unassembled WGS sequence"/>
</dbReference>
<dbReference type="EMBL" id="JFFR01000009">
    <property type="protein sequence ID" value="KDN29267.1"/>
    <property type="molecule type" value="Genomic_DNA"/>
</dbReference>
<dbReference type="OrthoDB" id="9812192at2"/>
<evidence type="ECO:0000313" key="2">
    <source>
        <dbReference type="EMBL" id="KDN29267.1"/>
    </source>
</evidence>
<dbReference type="Gene3D" id="3.30.70.100">
    <property type="match status" value="1"/>
</dbReference>
<gene>
    <name evidence="2" type="ORF">VFDL14_13845</name>
</gene>
<keyword evidence="2" id="KW-0560">Oxidoreductase</keyword>
<dbReference type="SUPFAM" id="SSF54909">
    <property type="entry name" value="Dimeric alpha+beta barrel"/>
    <property type="match status" value="1"/>
</dbReference>
<accession>A0A066UTQ5</accession>
<protein>
    <submittedName>
        <fullName evidence="2">Antibiotic biosynthesis monooxygenase</fullName>
    </submittedName>
</protein>
<dbReference type="InterPro" id="IPR007138">
    <property type="entry name" value="ABM_dom"/>
</dbReference>